<dbReference type="RGD" id="2863">
    <property type="gene designation" value="Idh3g"/>
</dbReference>
<dbReference type="EMBL" id="CH474099">
    <property type="protein sequence ID" value="EDL85022.1"/>
    <property type="molecule type" value="Genomic_DNA"/>
</dbReference>
<protein>
    <submittedName>
        <fullName evidence="1">Isocitrate dehydrogenase 3 (NAD), gamma, isoform CRA_f</fullName>
    </submittedName>
</protein>
<evidence type="ECO:0000313" key="2">
    <source>
        <dbReference type="Proteomes" id="UP000234681"/>
    </source>
</evidence>
<dbReference type="Proteomes" id="UP000234681">
    <property type="component" value="Chromosome 1"/>
</dbReference>
<proteinExistence type="predicted"/>
<organism evidence="1 2">
    <name type="scientific">Rattus norvegicus</name>
    <name type="common">Rat</name>
    <dbReference type="NCBI Taxonomy" id="10116"/>
    <lineage>
        <taxon>Eukaryota</taxon>
        <taxon>Metazoa</taxon>
        <taxon>Chordata</taxon>
        <taxon>Craniata</taxon>
        <taxon>Vertebrata</taxon>
        <taxon>Euteleostomi</taxon>
        <taxon>Mammalia</taxon>
        <taxon>Eutheria</taxon>
        <taxon>Euarchontoglires</taxon>
        <taxon>Glires</taxon>
        <taxon>Rodentia</taxon>
        <taxon>Myomorpha</taxon>
        <taxon>Muroidea</taxon>
        <taxon>Muridae</taxon>
        <taxon>Murinae</taxon>
        <taxon>Rattus</taxon>
    </lineage>
</organism>
<reference evidence="2" key="1">
    <citation type="submission" date="2005-09" db="EMBL/GenBank/DDBJ databases">
        <authorList>
            <person name="Mural R.J."/>
            <person name="Li P.W."/>
            <person name="Adams M.D."/>
            <person name="Amanatides P.G."/>
            <person name="Baden-Tillson H."/>
            <person name="Barnstead M."/>
            <person name="Chin S.H."/>
            <person name="Dew I."/>
            <person name="Evans C.A."/>
            <person name="Ferriera S."/>
            <person name="Flanigan M."/>
            <person name="Fosler C."/>
            <person name="Glodek A."/>
            <person name="Gu Z."/>
            <person name="Holt R.A."/>
            <person name="Jennings D."/>
            <person name="Kraft C.L."/>
            <person name="Lu F."/>
            <person name="Nguyen T."/>
            <person name="Nusskern D.R."/>
            <person name="Pfannkoch C.M."/>
            <person name="Sitter C."/>
            <person name="Sutton G.G."/>
            <person name="Venter J.C."/>
            <person name="Wang Z."/>
            <person name="Woodage T."/>
            <person name="Zheng X.H."/>
            <person name="Zhong F."/>
        </authorList>
    </citation>
    <scope>NUCLEOTIDE SEQUENCE [LARGE SCALE GENOMIC DNA]</scope>
    <source>
        <strain>BN</strain>
        <strain evidence="2">Sprague-Dawley</strain>
    </source>
</reference>
<feature type="non-terminal residue" evidence="1">
    <location>
        <position position="72"/>
    </location>
</feature>
<gene>
    <name evidence="1 3" type="primary">Idh3g</name>
    <name evidence="1" type="ORF">rCG_43813</name>
</gene>
<dbReference type="AlphaFoldDB" id="A6KRV6"/>
<name>A6KRV6_RAT</name>
<evidence type="ECO:0000313" key="1">
    <source>
        <dbReference type="EMBL" id="EDL85022.1"/>
    </source>
</evidence>
<sequence length="72" mass="7816">MKICIPQTLEARAPHPKPSRTSFVTSASLMDGLWRPSYPCSLLSLSVGLPSHFSTPASFGDRLQNKATCVPE</sequence>
<accession>A6KRV6</accession>
<evidence type="ECO:0000313" key="3">
    <source>
        <dbReference type="RGD" id="2863"/>
    </source>
</evidence>